<proteinExistence type="predicted"/>
<organism evidence="3 4">
    <name type="scientific">Neisseria animalis</name>
    <dbReference type="NCBI Taxonomy" id="492"/>
    <lineage>
        <taxon>Bacteria</taxon>
        <taxon>Pseudomonadati</taxon>
        <taxon>Pseudomonadota</taxon>
        <taxon>Betaproteobacteria</taxon>
        <taxon>Neisseriales</taxon>
        <taxon>Neisseriaceae</taxon>
        <taxon>Neisseria</taxon>
    </lineage>
</organism>
<evidence type="ECO:0000313" key="4">
    <source>
        <dbReference type="Proteomes" id="UP000325536"/>
    </source>
</evidence>
<dbReference type="EMBL" id="CP031699">
    <property type="protein sequence ID" value="QEY24447.1"/>
    <property type="molecule type" value="Genomic_DNA"/>
</dbReference>
<dbReference type="PROSITE" id="PS50943">
    <property type="entry name" value="HTH_CROC1"/>
    <property type="match status" value="1"/>
</dbReference>
<dbReference type="SMART" id="SM00530">
    <property type="entry name" value="HTH_XRE"/>
    <property type="match status" value="1"/>
</dbReference>
<name>A0A5P3MS57_NEIAN</name>
<dbReference type="SUPFAM" id="SSF47413">
    <property type="entry name" value="lambda repressor-like DNA-binding domains"/>
    <property type="match status" value="1"/>
</dbReference>
<evidence type="ECO:0000313" key="3">
    <source>
        <dbReference type="EMBL" id="QEY24447.1"/>
    </source>
</evidence>
<dbReference type="Proteomes" id="UP000325536">
    <property type="component" value="Chromosome"/>
</dbReference>
<dbReference type="InterPro" id="IPR010982">
    <property type="entry name" value="Lambda_DNA-bd_dom_sf"/>
</dbReference>
<dbReference type="PANTHER" id="PTHR46558">
    <property type="entry name" value="TRACRIPTIONAL REGULATORY PROTEIN-RELATED-RELATED"/>
    <property type="match status" value="1"/>
</dbReference>
<dbReference type="Gene3D" id="1.10.260.40">
    <property type="entry name" value="lambda repressor-like DNA-binding domains"/>
    <property type="match status" value="1"/>
</dbReference>
<evidence type="ECO:0000259" key="2">
    <source>
        <dbReference type="PROSITE" id="PS50943"/>
    </source>
</evidence>
<dbReference type="AlphaFoldDB" id="A0A5P3MS57"/>
<protein>
    <submittedName>
        <fullName evidence="3">XRE family transcriptional regulator</fullName>
    </submittedName>
</protein>
<evidence type="ECO:0000256" key="1">
    <source>
        <dbReference type="ARBA" id="ARBA00023125"/>
    </source>
</evidence>
<feature type="domain" description="HTH cro/C1-type" evidence="2">
    <location>
        <begin position="7"/>
        <end position="61"/>
    </location>
</feature>
<dbReference type="GO" id="GO:0003677">
    <property type="term" value="F:DNA binding"/>
    <property type="evidence" value="ECO:0007669"/>
    <property type="project" value="UniProtKB-KW"/>
</dbReference>
<dbReference type="KEGG" id="naq:D0T90_08185"/>
<gene>
    <name evidence="3" type="ORF">D0T90_08185</name>
</gene>
<dbReference type="PANTHER" id="PTHR46558:SF4">
    <property type="entry name" value="DNA-BIDING PHAGE PROTEIN"/>
    <property type="match status" value="1"/>
</dbReference>
<dbReference type="OrthoDB" id="1097442at2"/>
<keyword evidence="4" id="KW-1185">Reference proteome</keyword>
<reference evidence="3 4" key="1">
    <citation type="submission" date="2018-08" db="EMBL/GenBank/DDBJ databases">
        <title>Neisseria animalis ATCC 49930 complete genome.</title>
        <authorList>
            <person name="Veseli I.A."/>
            <person name="Mascarenhas dos Santos A.C."/>
            <person name="Buttler R."/>
            <person name="Pombert J.-F."/>
        </authorList>
    </citation>
    <scope>NUCLEOTIDE SEQUENCE [LARGE SCALE GENOMIC DNA]</scope>
    <source>
        <strain evidence="3 4">ATCC 49930</strain>
    </source>
</reference>
<keyword evidence="1" id="KW-0238">DNA-binding</keyword>
<dbReference type="CDD" id="cd00093">
    <property type="entry name" value="HTH_XRE"/>
    <property type="match status" value="1"/>
</dbReference>
<accession>A0A5P3MS57</accession>
<dbReference type="RefSeq" id="WP_123795976.1">
    <property type="nucleotide sequence ID" value="NZ_CP031699.1"/>
</dbReference>
<sequence>MDISQAIRFLRKKKGWTQQQLADFSHTSKSNISNLENGNQGYSPAILQYLSEAFECPVSQIFRLAEELEKQQHNTHFTPEDLPIELLMLQLPPSTQAVIKTLVLEYIKIQNNSGDN</sequence>
<dbReference type="Pfam" id="PF01381">
    <property type="entry name" value="HTH_3"/>
    <property type="match status" value="1"/>
</dbReference>
<dbReference type="InterPro" id="IPR001387">
    <property type="entry name" value="Cro/C1-type_HTH"/>
</dbReference>